<evidence type="ECO:0000256" key="2">
    <source>
        <dbReference type="ARBA" id="ARBA00023242"/>
    </source>
</evidence>
<dbReference type="Gene3D" id="2.30.30.140">
    <property type="match status" value="1"/>
</dbReference>
<dbReference type="AlphaFoldDB" id="A0A9W4HK63"/>
<keyword evidence="6" id="KW-1185">Reference proteome</keyword>
<dbReference type="Proteomes" id="UP001153618">
    <property type="component" value="Unassembled WGS sequence"/>
</dbReference>
<dbReference type="Pfam" id="PF18115">
    <property type="entry name" value="Tudor_3"/>
    <property type="match status" value="1"/>
</dbReference>
<evidence type="ECO:0000313" key="5">
    <source>
        <dbReference type="EMBL" id="CAG8064271.1"/>
    </source>
</evidence>
<name>A0A9W4HK63_PENOL</name>
<dbReference type="OrthoDB" id="79171at2759"/>
<dbReference type="CDD" id="cd20446">
    <property type="entry name" value="Tudor_SpSPF30-like"/>
    <property type="match status" value="1"/>
</dbReference>
<evidence type="ECO:0000256" key="1">
    <source>
        <dbReference type="ARBA" id="ARBA00004123"/>
    </source>
</evidence>
<feature type="region of interest" description="Disordered" evidence="3">
    <location>
        <begin position="58"/>
        <end position="91"/>
    </location>
</feature>
<dbReference type="EMBL" id="CAJVOS010000017">
    <property type="protein sequence ID" value="CAG8064271.1"/>
    <property type="molecule type" value="Genomic_DNA"/>
</dbReference>
<keyword evidence="2" id="KW-0539">Nucleus</keyword>
<protein>
    <recommendedName>
        <fullName evidence="4">Tudor domain-containing protein</fullName>
    </recommendedName>
</protein>
<dbReference type="SUPFAM" id="SSF63748">
    <property type="entry name" value="Tudor/PWWP/MBT"/>
    <property type="match status" value="1"/>
</dbReference>
<comment type="caution">
    <text evidence="5">The sequence shown here is derived from an EMBL/GenBank/DDBJ whole genome shotgun (WGS) entry which is preliminary data.</text>
</comment>
<feature type="region of interest" description="Disordered" evidence="3">
    <location>
        <begin position="144"/>
        <end position="283"/>
    </location>
</feature>
<proteinExistence type="predicted"/>
<evidence type="ECO:0000259" key="4">
    <source>
        <dbReference type="SMART" id="SM00333"/>
    </source>
</evidence>
<organism evidence="5 6">
    <name type="scientific">Penicillium olsonii</name>
    <dbReference type="NCBI Taxonomy" id="99116"/>
    <lineage>
        <taxon>Eukaryota</taxon>
        <taxon>Fungi</taxon>
        <taxon>Dikarya</taxon>
        <taxon>Ascomycota</taxon>
        <taxon>Pezizomycotina</taxon>
        <taxon>Eurotiomycetes</taxon>
        <taxon>Eurotiomycetidae</taxon>
        <taxon>Eurotiales</taxon>
        <taxon>Aspergillaceae</taxon>
        <taxon>Penicillium</taxon>
    </lineage>
</organism>
<sequence length="283" mass="30380">MADIATQEEELKEFRDQYDTCQAGLQSDPDNTELAALLSEIGELISLSEIAIAEQKAAQAAAQKKAPKDGRFKNNSFQKADKDEAPTPAAPASFAVNDNVLARWVSGDNAFYPAKVTSITGSSANPMYLVSFKSYSTVENLTAKDLRPISGSDSRKRKADGNPGSSASPSPAPPGVISAAADINPALATQARNEPSLASDGPPRPPKVPRKVKAKKELEEGKNKWQDFSAKAKGKGKFGKKESMFRTGEGVNARVGFTGSGQTMRKDPTRSRHIYQQVEDEGY</sequence>
<accession>A0A9W4HK63</accession>
<evidence type="ECO:0000256" key="3">
    <source>
        <dbReference type="SAM" id="MobiDB-lite"/>
    </source>
</evidence>
<reference evidence="5" key="1">
    <citation type="submission" date="2021-07" db="EMBL/GenBank/DDBJ databases">
        <authorList>
            <person name="Branca A.L. A."/>
        </authorList>
    </citation>
    <scope>NUCLEOTIDE SEQUENCE</scope>
</reference>
<dbReference type="SMART" id="SM00333">
    <property type="entry name" value="TUDOR"/>
    <property type="match status" value="1"/>
</dbReference>
<feature type="compositionally biased region" description="Low complexity" evidence="3">
    <location>
        <begin position="163"/>
        <end position="181"/>
    </location>
</feature>
<dbReference type="PANTHER" id="PTHR46297">
    <property type="entry name" value="ZINC FINGER CCCH-TYPE WITH G PATCH DOMAIN-CONTAINING PROTEIN"/>
    <property type="match status" value="1"/>
</dbReference>
<comment type="subcellular location">
    <subcellularLocation>
        <location evidence="1">Nucleus</location>
    </subcellularLocation>
</comment>
<feature type="domain" description="Tudor" evidence="4">
    <location>
        <begin position="92"/>
        <end position="154"/>
    </location>
</feature>
<evidence type="ECO:0000313" key="6">
    <source>
        <dbReference type="Proteomes" id="UP001153618"/>
    </source>
</evidence>
<feature type="compositionally biased region" description="Basic and acidic residues" evidence="3">
    <location>
        <begin position="215"/>
        <end position="225"/>
    </location>
</feature>
<gene>
    <name evidence="5" type="ORF">POLS_LOCUS3632</name>
</gene>
<dbReference type="GO" id="GO:0005634">
    <property type="term" value="C:nucleus"/>
    <property type="evidence" value="ECO:0007669"/>
    <property type="project" value="UniProtKB-SubCell"/>
</dbReference>
<dbReference type="InterPro" id="IPR002999">
    <property type="entry name" value="Tudor"/>
</dbReference>
<dbReference type="InterPro" id="IPR041297">
    <property type="entry name" value="Crb2_Tudor"/>
</dbReference>
<dbReference type="PANTHER" id="PTHR46297:SF2">
    <property type="entry name" value="TUDOR DOMAIN-CONTAINING PROTEIN"/>
    <property type="match status" value="1"/>
</dbReference>